<dbReference type="Pfam" id="PF00871">
    <property type="entry name" value="Acetate_kinase"/>
    <property type="match status" value="1"/>
</dbReference>
<evidence type="ECO:0000256" key="1">
    <source>
        <dbReference type="ARBA" id="ARBA00022490"/>
    </source>
</evidence>
<dbReference type="HAMAP" id="MF_00020">
    <property type="entry name" value="Acetate_kinase"/>
    <property type="match status" value="1"/>
</dbReference>
<keyword evidence="1" id="KW-0963">Cytoplasm</keyword>
<dbReference type="GO" id="GO:0008776">
    <property type="term" value="F:acetate kinase activity"/>
    <property type="evidence" value="ECO:0007669"/>
    <property type="project" value="UniProtKB-EC"/>
</dbReference>
<evidence type="ECO:0000256" key="4">
    <source>
        <dbReference type="ARBA" id="ARBA00022741"/>
    </source>
</evidence>
<dbReference type="InterPro" id="IPR043129">
    <property type="entry name" value="ATPase_NBD"/>
</dbReference>
<keyword evidence="3" id="KW-0479">Metal-binding</keyword>
<evidence type="ECO:0000256" key="2">
    <source>
        <dbReference type="ARBA" id="ARBA00022679"/>
    </source>
</evidence>
<dbReference type="PIRSF" id="PIRSF000722">
    <property type="entry name" value="Acetate_prop_kin"/>
    <property type="match status" value="1"/>
</dbReference>
<dbReference type="EC" id="2.7.2.1" evidence="8"/>
<organism evidence="8">
    <name type="scientific">hydrothermal vent metagenome</name>
    <dbReference type="NCBI Taxonomy" id="652676"/>
    <lineage>
        <taxon>unclassified sequences</taxon>
        <taxon>metagenomes</taxon>
        <taxon>ecological metagenomes</taxon>
    </lineage>
</organism>
<dbReference type="GO" id="GO:0006083">
    <property type="term" value="P:acetate metabolic process"/>
    <property type="evidence" value="ECO:0007669"/>
    <property type="project" value="TreeGrafter"/>
</dbReference>
<dbReference type="PANTHER" id="PTHR21060">
    <property type="entry name" value="ACETATE KINASE"/>
    <property type="match status" value="1"/>
</dbReference>
<name>A0A3B0SND8_9ZZZZ</name>
<evidence type="ECO:0000256" key="5">
    <source>
        <dbReference type="ARBA" id="ARBA00022777"/>
    </source>
</evidence>
<keyword evidence="6" id="KW-0067">ATP-binding</keyword>
<dbReference type="GO" id="GO:0046872">
    <property type="term" value="F:metal ion binding"/>
    <property type="evidence" value="ECO:0007669"/>
    <property type="project" value="UniProtKB-KW"/>
</dbReference>
<dbReference type="GO" id="GO:0005524">
    <property type="term" value="F:ATP binding"/>
    <property type="evidence" value="ECO:0007669"/>
    <property type="project" value="UniProtKB-KW"/>
</dbReference>
<dbReference type="NCBIfam" id="TIGR00016">
    <property type="entry name" value="ackA"/>
    <property type="match status" value="1"/>
</dbReference>
<dbReference type="InterPro" id="IPR004372">
    <property type="entry name" value="Ac/propionate_kinase"/>
</dbReference>
<gene>
    <name evidence="8" type="ORF">MNBD_ALPHA08-859</name>
</gene>
<sequence>MTDTILVINSGSSSIKFALYPAGSDGDQPLIKGKIAGIGQAPDFVAFDGEGKELAEGHLENLGGDAGHGELVQGLLDWVDSEYGSLKVVAAGHRVVHGGQVFDGPVKITSETFKQMDELTPLAPLHQPHNLAAVTAISKRSPDILQVACFDTSFHRTQPRLAQLFGLPHELSDAGIIRYGFHGLSYDYIASVLGELPGCKADGRVIVAHLGNGASICAMNNRQSVATSMGFTALHGLIMGRRSGTLDAGAVLHLIQQRGMSVDEVHQLLYRESGLLGVSGFSNNMRELQESSDPRAAEAVDLFCYRAACEFGSHATAMEGLDAIVFTAGIGENSAVVRKKICQQLGWLGIEIDAAENDDHRVTISTQSSKISVHVVATNEELVIARATQYQLEP</sequence>
<dbReference type="InterPro" id="IPR000890">
    <property type="entry name" value="Aliphatic_acid_kin_short-chain"/>
</dbReference>
<evidence type="ECO:0000256" key="6">
    <source>
        <dbReference type="ARBA" id="ARBA00022840"/>
    </source>
</evidence>
<dbReference type="AlphaFoldDB" id="A0A3B0SND8"/>
<keyword evidence="7" id="KW-0460">Magnesium</keyword>
<reference evidence="8" key="1">
    <citation type="submission" date="2018-06" db="EMBL/GenBank/DDBJ databases">
        <authorList>
            <person name="Zhirakovskaya E."/>
        </authorList>
    </citation>
    <scope>NUCLEOTIDE SEQUENCE</scope>
</reference>
<proteinExistence type="inferred from homology"/>
<dbReference type="PANTHER" id="PTHR21060:SF21">
    <property type="entry name" value="ACETATE KINASE"/>
    <property type="match status" value="1"/>
</dbReference>
<evidence type="ECO:0000256" key="7">
    <source>
        <dbReference type="ARBA" id="ARBA00022842"/>
    </source>
</evidence>
<keyword evidence="4" id="KW-0547">Nucleotide-binding</keyword>
<dbReference type="SUPFAM" id="SSF53067">
    <property type="entry name" value="Actin-like ATPase domain"/>
    <property type="match status" value="2"/>
</dbReference>
<dbReference type="PROSITE" id="PS01075">
    <property type="entry name" value="ACETATE_KINASE_1"/>
    <property type="match status" value="1"/>
</dbReference>
<accession>A0A3B0SND8</accession>
<dbReference type="PRINTS" id="PR00471">
    <property type="entry name" value="ACETATEKNASE"/>
</dbReference>
<keyword evidence="5 8" id="KW-0418">Kinase</keyword>
<evidence type="ECO:0000313" key="8">
    <source>
        <dbReference type="EMBL" id="VAW02507.1"/>
    </source>
</evidence>
<dbReference type="Gene3D" id="3.30.420.40">
    <property type="match status" value="2"/>
</dbReference>
<dbReference type="GO" id="GO:0005829">
    <property type="term" value="C:cytosol"/>
    <property type="evidence" value="ECO:0007669"/>
    <property type="project" value="TreeGrafter"/>
</dbReference>
<protein>
    <submittedName>
        <fullName evidence="8">Acetate kinase</fullName>
        <ecNumber evidence="8">2.7.2.1</ecNumber>
    </submittedName>
</protein>
<dbReference type="EMBL" id="UOEC01000200">
    <property type="protein sequence ID" value="VAW02507.1"/>
    <property type="molecule type" value="Genomic_DNA"/>
</dbReference>
<dbReference type="InterPro" id="IPR023865">
    <property type="entry name" value="Aliphatic_acid_kinase_CS"/>
</dbReference>
<keyword evidence="2 8" id="KW-0808">Transferase</keyword>
<evidence type="ECO:0000256" key="3">
    <source>
        <dbReference type="ARBA" id="ARBA00022723"/>
    </source>
</evidence>